<evidence type="ECO:0000313" key="1">
    <source>
        <dbReference type="EMBL" id="DAF55269.1"/>
    </source>
</evidence>
<organism evidence="1">
    <name type="scientific">Siphoviridae sp. ctZHD14</name>
    <dbReference type="NCBI Taxonomy" id="2827891"/>
    <lineage>
        <taxon>Viruses</taxon>
        <taxon>Duplodnaviria</taxon>
        <taxon>Heunggongvirae</taxon>
        <taxon>Uroviricota</taxon>
        <taxon>Caudoviricetes</taxon>
    </lineage>
</organism>
<accession>A0A8S5SW24</accession>
<dbReference type="EMBL" id="BK032687">
    <property type="protein sequence ID" value="DAF55269.1"/>
    <property type="molecule type" value="Genomic_DNA"/>
</dbReference>
<reference evidence="1" key="1">
    <citation type="journal article" date="2021" name="Proc. Natl. Acad. Sci. U.S.A.">
        <title>A Catalog of Tens of Thousands of Viruses from Human Metagenomes Reveals Hidden Associations with Chronic Diseases.</title>
        <authorList>
            <person name="Tisza M.J."/>
            <person name="Buck C.B."/>
        </authorList>
    </citation>
    <scope>NUCLEOTIDE SEQUENCE</scope>
    <source>
        <strain evidence="1">CtZHD14</strain>
    </source>
</reference>
<protein>
    <submittedName>
        <fullName evidence="1">Uncharacterized protein</fullName>
    </submittedName>
</protein>
<sequence length="51" mass="5963">MVLCGTVHRKVATTHRLLGQMIIIWGILKSIKEKNQKKNIIIYINNKYIVK</sequence>
<proteinExistence type="predicted"/>
<name>A0A8S5SW24_9CAUD</name>